<dbReference type="EMBL" id="NIBS01000009">
    <property type="protein sequence ID" value="PHM27776.1"/>
    <property type="molecule type" value="Genomic_DNA"/>
</dbReference>
<dbReference type="GO" id="GO:0047527">
    <property type="term" value="F:2,3-dihydroxybenzoate-serine ligase activity"/>
    <property type="evidence" value="ECO:0007669"/>
    <property type="project" value="TreeGrafter"/>
</dbReference>
<dbReference type="SUPFAM" id="SSF52777">
    <property type="entry name" value="CoA-dependent acyltransferases"/>
    <property type="match status" value="2"/>
</dbReference>
<organism evidence="6 7">
    <name type="scientific">Xenorhabdus budapestensis</name>
    <dbReference type="NCBI Taxonomy" id="290110"/>
    <lineage>
        <taxon>Bacteria</taxon>
        <taxon>Pseudomonadati</taxon>
        <taxon>Pseudomonadota</taxon>
        <taxon>Gammaproteobacteria</taxon>
        <taxon>Enterobacterales</taxon>
        <taxon>Morganellaceae</taxon>
        <taxon>Xenorhabdus</taxon>
    </lineage>
</organism>
<dbReference type="InterPro" id="IPR020845">
    <property type="entry name" value="AMP-binding_CS"/>
</dbReference>
<evidence type="ECO:0000313" key="7">
    <source>
        <dbReference type="Proteomes" id="UP000225833"/>
    </source>
</evidence>
<dbReference type="FunFam" id="3.40.50.12780:FF:000012">
    <property type="entry name" value="Non-ribosomal peptide synthetase"/>
    <property type="match status" value="1"/>
</dbReference>
<dbReference type="GO" id="GO:0005829">
    <property type="term" value="C:cytosol"/>
    <property type="evidence" value="ECO:0007669"/>
    <property type="project" value="TreeGrafter"/>
</dbReference>
<dbReference type="OrthoDB" id="9757559at2"/>
<dbReference type="FunFam" id="3.40.50.980:FF:000001">
    <property type="entry name" value="Non-ribosomal peptide synthetase"/>
    <property type="match status" value="1"/>
</dbReference>
<keyword evidence="3" id="KW-0596">Phosphopantetheine</keyword>
<dbReference type="InterPro" id="IPR000873">
    <property type="entry name" value="AMP-dep_synth/lig_dom"/>
</dbReference>
<name>A0A2D0J0N7_XENBU</name>
<reference evidence="6 7" key="1">
    <citation type="journal article" date="2017" name="Nat. Microbiol.">
        <title>Natural product diversity associated with the nematode symbionts Photorhabdus and Xenorhabdus.</title>
        <authorList>
            <person name="Tobias N.J."/>
            <person name="Wolff H."/>
            <person name="Djahanschiri B."/>
            <person name="Grundmann F."/>
            <person name="Kronenwerth M."/>
            <person name="Shi Y.M."/>
            <person name="Simonyi S."/>
            <person name="Grun P."/>
            <person name="Shapiro-Ilan D."/>
            <person name="Pidot S.J."/>
            <person name="Stinear T.P."/>
            <person name="Ebersberger I."/>
            <person name="Bode H.B."/>
        </authorList>
    </citation>
    <scope>NUCLEOTIDE SEQUENCE [LARGE SCALE GENOMIC DNA]</scope>
    <source>
        <strain evidence="6 7">DSM 16342</strain>
    </source>
</reference>
<dbReference type="FunFam" id="2.30.38.10:FF:000001">
    <property type="entry name" value="Non-ribosomal peptide synthetase PvdI"/>
    <property type="match status" value="1"/>
</dbReference>
<dbReference type="Gene3D" id="2.30.38.10">
    <property type="entry name" value="Luciferase, Domain 3"/>
    <property type="match status" value="1"/>
</dbReference>
<dbReference type="GO" id="GO:0031177">
    <property type="term" value="F:phosphopantetheine binding"/>
    <property type="evidence" value="ECO:0007669"/>
    <property type="project" value="TreeGrafter"/>
</dbReference>
<dbReference type="RefSeq" id="WP_099135982.1">
    <property type="nucleotide sequence ID" value="NZ_CAWNNJ010000163.1"/>
</dbReference>
<evidence type="ECO:0000256" key="1">
    <source>
        <dbReference type="ARBA" id="ARBA00001957"/>
    </source>
</evidence>
<dbReference type="GO" id="GO:0009366">
    <property type="term" value="C:enterobactin synthetase complex"/>
    <property type="evidence" value="ECO:0007669"/>
    <property type="project" value="TreeGrafter"/>
</dbReference>
<dbReference type="PROSITE" id="PS00455">
    <property type="entry name" value="AMP_BINDING"/>
    <property type="match status" value="1"/>
</dbReference>
<dbReference type="SUPFAM" id="SSF47336">
    <property type="entry name" value="ACP-like"/>
    <property type="match status" value="1"/>
</dbReference>
<dbReference type="Gene3D" id="3.30.559.30">
    <property type="entry name" value="Nonribosomal peptide synthetase, condensation domain"/>
    <property type="match status" value="1"/>
</dbReference>
<dbReference type="Pfam" id="PF00501">
    <property type="entry name" value="AMP-binding"/>
    <property type="match status" value="1"/>
</dbReference>
<dbReference type="InterPro" id="IPR023213">
    <property type="entry name" value="CAT-like_dom_sf"/>
</dbReference>
<keyword evidence="4" id="KW-0597">Phosphoprotein</keyword>
<dbReference type="NCBIfam" id="TIGR01733">
    <property type="entry name" value="AA-adenyl-dom"/>
    <property type="match status" value="1"/>
</dbReference>
<dbReference type="Gene3D" id="3.30.300.30">
    <property type="match status" value="1"/>
</dbReference>
<dbReference type="InterPro" id="IPR036736">
    <property type="entry name" value="ACP-like_sf"/>
</dbReference>
<accession>A0A2D0J0N7</accession>
<dbReference type="FunFam" id="1.10.1200.10:FF:000005">
    <property type="entry name" value="Nonribosomal peptide synthetase 1"/>
    <property type="match status" value="1"/>
</dbReference>
<comment type="similarity">
    <text evidence="2">Belongs to the ATP-dependent AMP-binding enzyme family.</text>
</comment>
<dbReference type="Pfam" id="PF00550">
    <property type="entry name" value="PP-binding"/>
    <property type="match status" value="1"/>
</dbReference>
<dbReference type="PROSITE" id="PS50075">
    <property type="entry name" value="CARRIER"/>
    <property type="match status" value="1"/>
</dbReference>
<evidence type="ECO:0000259" key="5">
    <source>
        <dbReference type="PROSITE" id="PS50075"/>
    </source>
</evidence>
<evidence type="ECO:0000313" key="6">
    <source>
        <dbReference type="EMBL" id="PHM27776.1"/>
    </source>
</evidence>
<dbReference type="SUPFAM" id="SSF56801">
    <property type="entry name" value="Acetyl-CoA synthetase-like"/>
    <property type="match status" value="1"/>
</dbReference>
<dbReference type="InterPro" id="IPR009081">
    <property type="entry name" value="PP-bd_ACP"/>
</dbReference>
<dbReference type="PANTHER" id="PTHR45527:SF1">
    <property type="entry name" value="FATTY ACID SYNTHASE"/>
    <property type="match status" value="1"/>
</dbReference>
<dbReference type="PANTHER" id="PTHR45527">
    <property type="entry name" value="NONRIBOSOMAL PEPTIDE SYNTHETASE"/>
    <property type="match status" value="1"/>
</dbReference>
<dbReference type="InterPro" id="IPR045851">
    <property type="entry name" value="AMP-bd_C_sf"/>
</dbReference>
<dbReference type="InterPro" id="IPR025110">
    <property type="entry name" value="AMP-bd_C"/>
</dbReference>
<dbReference type="GO" id="GO:0043041">
    <property type="term" value="P:amino acid activation for nonribosomal peptide biosynthetic process"/>
    <property type="evidence" value="ECO:0007669"/>
    <property type="project" value="TreeGrafter"/>
</dbReference>
<evidence type="ECO:0000256" key="4">
    <source>
        <dbReference type="ARBA" id="ARBA00022553"/>
    </source>
</evidence>
<protein>
    <submittedName>
        <fullName evidence="6">Amino acid adenylation</fullName>
    </submittedName>
</protein>
<feature type="domain" description="Carrier" evidence="5">
    <location>
        <begin position="992"/>
        <end position="1067"/>
    </location>
</feature>
<evidence type="ECO:0000256" key="2">
    <source>
        <dbReference type="ARBA" id="ARBA00006432"/>
    </source>
</evidence>
<comment type="cofactor">
    <cofactor evidence="1">
        <name>pantetheine 4'-phosphate</name>
        <dbReference type="ChEBI" id="CHEBI:47942"/>
    </cofactor>
</comment>
<dbReference type="Pfam" id="PF13193">
    <property type="entry name" value="AMP-binding_C"/>
    <property type="match status" value="1"/>
</dbReference>
<dbReference type="AlphaFoldDB" id="A0A2D0J0N7"/>
<dbReference type="CDD" id="cd17646">
    <property type="entry name" value="A_NRPS_AB3403-like"/>
    <property type="match status" value="1"/>
</dbReference>
<comment type="caution">
    <text evidence="6">The sequence shown here is derived from an EMBL/GenBank/DDBJ whole genome shotgun (WGS) entry which is preliminary data.</text>
</comment>
<dbReference type="InterPro" id="IPR001242">
    <property type="entry name" value="Condensation_dom"/>
</dbReference>
<dbReference type="FunFam" id="3.40.50.980:FF:000002">
    <property type="entry name" value="Enterobactin synthetase component F"/>
    <property type="match status" value="1"/>
</dbReference>
<dbReference type="Gene3D" id="3.30.559.10">
    <property type="entry name" value="Chloramphenicol acetyltransferase-like domain"/>
    <property type="match status" value="1"/>
</dbReference>
<sequence length="1084" mass="122795">MNYPDTLKSFALSEAQSSRWFQYQINPAQRGQNNSAFCARVKGLTAEKLEDALNHLIKRHPMLRASFGQYDGKLGYQIAENAVIKITRHDARDLSEETLQQVVRNDCWHAFDLNNPLRVYASWYQCDDQESVMVLTFDHLAVDGWSYWILLEELGKLLTEQELPPASERSYQDYVIWQQQWLNSNNAKKQQQFWCDNLSGHLTELQLPISNKPVINQSPSATDKITVPGKLSDTLTKKLLTMAEKYGNSLFAIFLAAYQILLHRYTGQDDIFVGSIMPGRSRAPWGKLVGEFVNPVALRGQINGEMTVQEHILQAVKTIRQAIENQKYPFPKILEQIKVQRHADTHPVFQTIMTFQQPRYISNLVSLWMDQSGSTTVHWGGAELRSFPYPYYAEMPVPLMVNVIEVDQQINCGFHYDTKLFDAELIAQLMNNFFNLLTVMADDDQQTIDSLPLMDESERQQILYNFNATDVSYPQNILLHQLFEQQVNYAPAAIALVCDNQQLTYEELNRQANKLAHAFVAAGIQADNRIGLCMERSPAMVIALLGILKAGAAYVPLDPEYPADRLKHILTDSRPALILSHHGLQSHLPDTNAPLWIWESEELQATIAEQREDNLSITDLGLTSRNLAYVLYTSGSTGLPKGVMNEHRGVVNRLLWAKDEYQLNPNDLVLQKTPFSFDVSVWEFFLPLISGAQLVMARPGGHKDPLYLLEEIESRGITTIHFVPSMLQSFIHLTPAGHCPSLRQILCSGEALPYSLQQQCLSHFPHSELHNLYGPTEAAIDVTSWRCGSEKYVDLVPIGHPIANTQIYILDKHDRLVPIGVTGEIHICGIGVARGYLNRPELTAERFVHDPFSNRPEAQMYKTGDLGRWLPDGSIDYLGRNDFQVKIRGNRIELEEIETHLAQCAGVQQVVVVARAYDSADTRLIAYIIPQSGTTLNIPELREQLGNSLPDYMIPSAFVMLDAFPLTLSGKLDRRALPIPDHSSVITQEYAAPQGEIEEQLADIWQTVLKIDRIGRYDNFFELGGHSLLVLQLQSRINEIFDVDISIQQLFAHPSICQLEECIINAQLLQFDADSLQDIYKSME</sequence>
<gene>
    <name evidence="6" type="ORF">Xbud_02085</name>
</gene>
<dbReference type="GO" id="GO:0009239">
    <property type="term" value="P:enterobactin biosynthetic process"/>
    <property type="evidence" value="ECO:0007669"/>
    <property type="project" value="TreeGrafter"/>
</dbReference>
<dbReference type="InterPro" id="IPR010071">
    <property type="entry name" value="AA_adenyl_dom"/>
</dbReference>
<dbReference type="Gene3D" id="3.40.50.980">
    <property type="match status" value="2"/>
</dbReference>
<dbReference type="Gene3D" id="1.10.1200.10">
    <property type="entry name" value="ACP-like"/>
    <property type="match status" value="1"/>
</dbReference>
<dbReference type="Proteomes" id="UP000225833">
    <property type="component" value="Unassembled WGS sequence"/>
</dbReference>
<evidence type="ECO:0000256" key="3">
    <source>
        <dbReference type="ARBA" id="ARBA00022450"/>
    </source>
</evidence>
<proteinExistence type="inferred from homology"/>
<dbReference type="Pfam" id="PF00668">
    <property type="entry name" value="Condensation"/>
    <property type="match status" value="1"/>
</dbReference>
<dbReference type="FunFam" id="3.30.300.30:FF:000010">
    <property type="entry name" value="Enterobactin synthetase component F"/>
    <property type="match status" value="1"/>
</dbReference>